<dbReference type="InterPro" id="IPR038726">
    <property type="entry name" value="PDDEXK_AddAB-type"/>
</dbReference>
<evidence type="ECO:0000313" key="19">
    <source>
        <dbReference type="EMBL" id="TRW14683.1"/>
    </source>
</evidence>
<evidence type="ECO:0000256" key="16">
    <source>
        <dbReference type="SAM" id="MobiDB-lite"/>
    </source>
</evidence>
<dbReference type="EMBL" id="VJWA01000002">
    <property type="protein sequence ID" value="TRW14683.1"/>
    <property type="molecule type" value="Genomic_DNA"/>
</dbReference>
<dbReference type="GO" id="GO:0000725">
    <property type="term" value="P:recombinational repair"/>
    <property type="evidence" value="ECO:0007669"/>
    <property type="project" value="TreeGrafter"/>
</dbReference>
<dbReference type="GO" id="GO:0005829">
    <property type="term" value="C:cytosol"/>
    <property type="evidence" value="ECO:0007669"/>
    <property type="project" value="TreeGrafter"/>
</dbReference>
<dbReference type="InterPro" id="IPR027417">
    <property type="entry name" value="P-loop_NTPase"/>
</dbReference>
<dbReference type="GO" id="GO:0033202">
    <property type="term" value="C:DNA helicase complex"/>
    <property type="evidence" value="ECO:0007669"/>
    <property type="project" value="TreeGrafter"/>
</dbReference>
<evidence type="ECO:0000256" key="7">
    <source>
        <dbReference type="ARBA" id="ARBA00022840"/>
    </source>
</evidence>
<dbReference type="GO" id="GO:0003677">
    <property type="term" value="F:DNA binding"/>
    <property type="evidence" value="ECO:0007669"/>
    <property type="project" value="UniProtKB-KW"/>
</dbReference>
<evidence type="ECO:0000256" key="15">
    <source>
        <dbReference type="PROSITE-ProRule" id="PRU00560"/>
    </source>
</evidence>
<keyword evidence="10" id="KW-0413">Isomerase</keyword>
<dbReference type="AlphaFoldDB" id="A0A552U8Z3"/>
<keyword evidence="4 15" id="KW-0378">Hydrolase</keyword>
<evidence type="ECO:0000256" key="6">
    <source>
        <dbReference type="ARBA" id="ARBA00022839"/>
    </source>
</evidence>
<dbReference type="SUPFAM" id="SSF52540">
    <property type="entry name" value="P-loop containing nucleoside triphosphate hydrolases"/>
    <property type="match status" value="1"/>
</dbReference>
<dbReference type="RefSeq" id="WP_144237889.1">
    <property type="nucleotide sequence ID" value="NZ_VJWA01000002.1"/>
</dbReference>
<feature type="binding site" evidence="15">
    <location>
        <begin position="25"/>
        <end position="32"/>
    </location>
    <ligand>
        <name>ATP</name>
        <dbReference type="ChEBI" id="CHEBI:30616"/>
    </ligand>
</feature>
<evidence type="ECO:0000256" key="11">
    <source>
        <dbReference type="ARBA" id="ARBA00034617"/>
    </source>
</evidence>
<dbReference type="InterPro" id="IPR011604">
    <property type="entry name" value="PDDEXK-like_dom_sf"/>
</dbReference>
<keyword evidence="3" id="KW-0227">DNA damage</keyword>
<evidence type="ECO:0000256" key="8">
    <source>
        <dbReference type="ARBA" id="ARBA00023125"/>
    </source>
</evidence>
<keyword evidence="2 15" id="KW-0547">Nucleotide-binding</keyword>
<dbReference type="InterPro" id="IPR014016">
    <property type="entry name" value="UvrD-like_ATP-bd"/>
</dbReference>
<evidence type="ECO:0000256" key="12">
    <source>
        <dbReference type="ARBA" id="ARBA00034808"/>
    </source>
</evidence>
<keyword evidence="20" id="KW-1185">Reference proteome</keyword>
<dbReference type="Pfam" id="PF00580">
    <property type="entry name" value="UvrD-helicase"/>
    <property type="match status" value="1"/>
</dbReference>
<protein>
    <recommendedName>
        <fullName evidence="12">DNA 3'-5' helicase</fullName>
        <ecNumber evidence="12">5.6.2.4</ecNumber>
    </recommendedName>
    <alternativeName>
        <fullName evidence="13">DNA 3'-5' helicase II</fullName>
    </alternativeName>
</protein>
<evidence type="ECO:0000259" key="17">
    <source>
        <dbReference type="PROSITE" id="PS51198"/>
    </source>
</evidence>
<keyword evidence="1" id="KW-0540">Nuclease</keyword>
<dbReference type="Pfam" id="PF13361">
    <property type="entry name" value="UvrD_C"/>
    <property type="match status" value="1"/>
</dbReference>
<keyword evidence="9" id="KW-0234">DNA repair</keyword>
<comment type="catalytic activity">
    <reaction evidence="14">
        <text>ATP + H2O = ADP + phosphate + H(+)</text>
        <dbReference type="Rhea" id="RHEA:13065"/>
        <dbReference type="ChEBI" id="CHEBI:15377"/>
        <dbReference type="ChEBI" id="CHEBI:15378"/>
        <dbReference type="ChEBI" id="CHEBI:30616"/>
        <dbReference type="ChEBI" id="CHEBI:43474"/>
        <dbReference type="ChEBI" id="CHEBI:456216"/>
        <dbReference type="EC" id="5.6.2.4"/>
    </reaction>
</comment>
<dbReference type="Gene3D" id="3.90.320.10">
    <property type="match status" value="1"/>
</dbReference>
<feature type="compositionally biased region" description="Pro residues" evidence="16">
    <location>
        <begin position="928"/>
        <end position="939"/>
    </location>
</feature>
<evidence type="ECO:0000259" key="18">
    <source>
        <dbReference type="PROSITE" id="PS51217"/>
    </source>
</evidence>
<evidence type="ECO:0000256" key="1">
    <source>
        <dbReference type="ARBA" id="ARBA00022722"/>
    </source>
</evidence>
<dbReference type="EC" id="5.6.2.4" evidence="12"/>
<dbReference type="PANTHER" id="PTHR11070">
    <property type="entry name" value="UVRD / RECB / PCRA DNA HELICASE FAMILY MEMBER"/>
    <property type="match status" value="1"/>
</dbReference>
<evidence type="ECO:0000256" key="5">
    <source>
        <dbReference type="ARBA" id="ARBA00022806"/>
    </source>
</evidence>
<evidence type="ECO:0000256" key="3">
    <source>
        <dbReference type="ARBA" id="ARBA00022763"/>
    </source>
</evidence>
<comment type="catalytic activity">
    <reaction evidence="11">
        <text>Couples ATP hydrolysis with the unwinding of duplex DNA by translocating in the 3'-5' direction.</text>
        <dbReference type="EC" id="5.6.2.4"/>
    </reaction>
</comment>
<gene>
    <name evidence="19" type="primary">addA</name>
    <name evidence="19" type="ORF">FMM06_13425</name>
</gene>
<dbReference type="InterPro" id="IPR014017">
    <property type="entry name" value="DNA_helicase_UvrD-like_C"/>
</dbReference>
<dbReference type="Pfam" id="PF12705">
    <property type="entry name" value="PDDEXK_1"/>
    <property type="match status" value="1"/>
</dbReference>
<keyword evidence="8" id="KW-0238">DNA-binding</keyword>
<name>A0A552U8Z3_9SPHN</name>
<evidence type="ECO:0000256" key="4">
    <source>
        <dbReference type="ARBA" id="ARBA00022801"/>
    </source>
</evidence>
<evidence type="ECO:0000313" key="20">
    <source>
        <dbReference type="Proteomes" id="UP000317894"/>
    </source>
</evidence>
<dbReference type="InterPro" id="IPR011335">
    <property type="entry name" value="Restrct_endonuc-II-like"/>
</dbReference>
<dbReference type="Proteomes" id="UP000317894">
    <property type="component" value="Unassembled WGS sequence"/>
</dbReference>
<keyword evidence="7 15" id="KW-0067">ATP-binding</keyword>
<evidence type="ECO:0000256" key="9">
    <source>
        <dbReference type="ARBA" id="ARBA00023204"/>
    </source>
</evidence>
<dbReference type="PROSITE" id="PS51198">
    <property type="entry name" value="UVRD_HELICASE_ATP_BIND"/>
    <property type="match status" value="1"/>
</dbReference>
<dbReference type="NCBIfam" id="TIGR02784">
    <property type="entry name" value="addA_alphas"/>
    <property type="match status" value="1"/>
</dbReference>
<organism evidence="19 20">
    <name type="scientific">Glacieibacterium frigidum</name>
    <dbReference type="NCBI Taxonomy" id="2593303"/>
    <lineage>
        <taxon>Bacteria</taxon>
        <taxon>Pseudomonadati</taxon>
        <taxon>Pseudomonadota</taxon>
        <taxon>Alphaproteobacteria</taxon>
        <taxon>Sphingomonadales</taxon>
        <taxon>Sphingosinicellaceae</taxon>
        <taxon>Glacieibacterium</taxon>
    </lineage>
</organism>
<feature type="region of interest" description="Disordered" evidence="16">
    <location>
        <begin position="921"/>
        <end position="947"/>
    </location>
</feature>
<dbReference type="GO" id="GO:0043138">
    <property type="term" value="F:3'-5' DNA helicase activity"/>
    <property type="evidence" value="ECO:0007669"/>
    <property type="project" value="UniProtKB-EC"/>
</dbReference>
<feature type="domain" description="UvrD-like helicase C-terminal" evidence="18">
    <location>
        <begin position="505"/>
        <end position="777"/>
    </location>
</feature>
<dbReference type="PANTHER" id="PTHR11070:SF2">
    <property type="entry name" value="ATP-DEPENDENT DNA HELICASE SRS2"/>
    <property type="match status" value="1"/>
</dbReference>
<dbReference type="Gene3D" id="3.40.50.300">
    <property type="entry name" value="P-loop containing nucleotide triphosphate hydrolases"/>
    <property type="match status" value="4"/>
</dbReference>
<sequence length="1135" mass="120936">MKPLFDLRDEQALGARPGDNAWVSASAGTGKTQVLSARVLRLLLDGAAPDRILCLTFTKAGAAEMQSRVFERLAHWVRADDAELRRDLTAIRADTSDDALAFARTLFAHTLDARGGLSVQTIHAYAQSLLASFPVEAGVAPGFATLADRDAVALRGRILAETIQDAAAERDTGFLADVGAISVARGEGAFDAISGTLIRHAAAIEGLGPASSFVPRLRRTFQLPGEGSTAEVLGAMVATLDEVGLRRLALGYQASGVATFTKRADTLLWWLACNREARVEHLTDLCKVFHKATADERFTTLVPGGKRADPALLDLAERLCEAVDALVETRRLLDAVDNAARHLRVGARLGTAYAAHKRRAGVIDYDDMIAQAAALLHQPGMGDWVRFKLDSRIDHLLVDEAQDTNPAQWAIVEALTDEFFDGKGAREAVRTLFVVGDFKQAIFAFQGSDPRVFEEKREAFAQKIADAAAGWQQVALDTSFRSVPAVLDVVDKVVEQLGHEALGMRSEVPPSQAARRNLPGQVTLWPPLAAPDEAALDAARGWLPPAEVRMAHDLAKQIAAWLHPDTALRLPARDRNVRADDILVLVRNRGEFVQPLVAALHQLNVPVAGADRLRLTEPIAVQDLLAVIRFVLQPSDDLTCATLLTSPFIGMDHDALLALAYGRTGSLWDRVRTAGGEAAEWLGTALGLADFSAPYEFLETILSGQLGGRRKLLARLGEEAREAIDAVCAQALAFEVANAPTLQGFLAWMETEDTDIKRDPDAPFDAVRIMTVHGAKGLQAPVVVLADATRARGDTSDHVMVELGDATKPVPIFHGGKTGKVGAIGDAAARATEAQMHEHWRLLYVALTRAEDLLFVGGALGKRGALPPESWHAVVGNALTALGATVEPDAWGDTLVHRACMDGTPVPDARRDAAATALTDLPGWATTPAPPEARPPRPLSPSAIAADDIAAPPPTDAMKAAARRGQRLHALFEALPGVAPSDRAAAAARWLGAHAPDLDDTARAALAATALGIVDDPRFADLFGPDSLAEAPIAAVVDGVVIAGKVDRLLVTPERIRLIDFKTGSRVPADAAAVEPYHLRQMAAYVAALGAIFPGRAVEAALLYTHDATLIDLAPALLAVHKPRLGDVQATLVPG</sequence>
<evidence type="ECO:0000256" key="13">
    <source>
        <dbReference type="ARBA" id="ARBA00034923"/>
    </source>
</evidence>
<dbReference type="InterPro" id="IPR014151">
    <property type="entry name" value="DNA_helicase_AddA"/>
</dbReference>
<reference evidence="19 20" key="1">
    <citation type="submission" date="2019-07" db="EMBL/GenBank/DDBJ databases">
        <title>Novel species isolated from glacier.</title>
        <authorList>
            <person name="Liu Q."/>
            <person name="Xin Y.-H."/>
        </authorList>
    </citation>
    <scope>NUCLEOTIDE SEQUENCE [LARGE SCALE GENOMIC DNA]</scope>
    <source>
        <strain evidence="19 20">LB1R16</strain>
    </source>
</reference>
<dbReference type="GO" id="GO:0005524">
    <property type="term" value="F:ATP binding"/>
    <property type="evidence" value="ECO:0007669"/>
    <property type="project" value="UniProtKB-UniRule"/>
</dbReference>
<dbReference type="GO" id="GO:0004527">
    <property type="term" value="F:exonuclease activity"/>
    <property type="evidence" value="ECO:0007669"/>
    <property type="project" value="UniProtKB-KW"/>
</dbReference>
<dbReference type="SUPFAM" id="SSF52980">
    <property type="entry name" value="Restriction endonuclease-like"/>
    <property type="match status" value="1"/>
</dbReference>
<feature type="domain" description="UvrD-like helicase ATP-binding" evidence="17">
    <location>
        <begin position="4"/>
        <end position="483"/>
    </location>
</feature>
<keyword evidence="6" id="KW-0269">Exonuclease</keyword>
<dbReference type="PROSITE" id="PS51217">
    <property type="entry name" value="UVRD_HELICASE_CTER"/>
    <property type="match status" value="1"/>
</dbReference>
<keyword evidence="5 15" id="KW-0347">Helicase</keyword>
<evidence type="ECO:0000256" key="10">
    <source>
        <dbReference type="ARBA" id="ARBA00023235"/>
    </source>
</evidence>
<proteinExistence type="predicted"/>
<accession>A0A552U8Z3</accession>
<evidence type="ECO:0000256" key="2">
    <source>
        <dbReference type="ARBA" id="ARBA00022741"/>
    </source>
</evidence>
<dbReference type="OrthoDB" id="9810135at2"/>
<evidence type="ECO:0000256" key="14">
    <source>
        <dbReference type="ARBA" id="ARBA00048988"/>
    </source>
</evidence>
<dbReference type="InterPro" id="IPR000212">
    <property type="entry name" value="DNA_helicase_UvrD/REP"/>
</dbReference>
<comment type="caution">
    <text evidence="19">The sequence shown here is derived from an EMBL/GenBank/DDBJ whole genome shotgun (WGS) entry which is preliminary data.</text>
</comment>